<evidence type="ECO:0000313" key="3">
    <source>
        <dbReference type="Proteomes" id="UP000182089"/>
    </source>
</evidence>
<feature type="domain" description="DUF4440" evidence="1">
    <location>
        <begin position="7"/>
        <end position="114"/>
    </location>
</feature>
<name>A0ABY1AA73_9LACO</name>
<dbReference type="Pfam" id="PF14534">
    <property type="entry name" value="DUF4440"/>
    <property type="match status" value="1"/>
</dbReference>
<dbReference type="Proteomes" id="UP000182089">
    <property type="component" value="Unassembled WGS sequence"/>
</dbReference>
<protein>
    <recommendedName>
        <fullName evidence="1">DUF4440 domain-containing protein</fullName>
    </recommendedName>
</protein>
<evidence type="ECO:0000313" key="2">
    <source>
        <dbReference type="EMBL" id="SEM48115.1"/>
    </source>
</evidence>
<dbReference type="SUPFAM" id="SSF54427">
    <property type="entry name" value="NTF2-like"/>
    <property type="match status" value="1"/>
</dbReference>
<gene>
    <name evidence="2" type="ORF">SAMN05216431_10379</name>
</gene>
<dbReference type="Gene3D" id="3.10.450.50">
    <property type="match status" value="1"/>
</dbReference>
<proteinExistence type="predicted"/>
<sequence length="123" mass="14176">MNDTEEIKNLYRMVNKAMVKKDTQTLRQIVKPGSVLIYMTGYVQPISEWFNQIESKEMRYFASKEENIKDVAVNGQKAGLTGQSRAKARIWGGGTYTWPLQIKMSFEKQDGKWLVTDQLASTY</sequence>
<reference evidence="2 3" key="1">
    <citation type="submission" date="2016-10" db="EMBL/GenBank/DDBJ databases">
        <authorList>
            <person name="Varghese N."/>
            <person name="Submissions S."/>
        </authorList>
    </citation>
    <scope>NUCLEOTIDE SEQUENCE [LARGE SCALE GENOMIC DNA]</scope>
    <source>
        <strain evidence="2 3">WC1T17</strain>
    </source>
</reference>
<dbReference type="EMBL" id="FOCC01000003">
    <property type="protein sequence ID" value="SEM48115.1"/>
    <property type="molecule type" value="Genomic_DNA"/>
</dbReference>
<comment type="caution">
    <text evidence="2">The sequence shown here is derived from an EMBL/GenBank/DDBJ whole genome shotgun (WGS) entry which is preliminary data.</text>
</comment>
<organism evidence="2 3">
    <name type="scientific">Ligilactobacillus ruminis</name>
    <dbReference type="NCBI Taxonomy" id="1623"/>
    <lineage>
        <taxon>Bacteria</taxon>
        <taxon>Bacillati</taxon>
        <taxon>Bacillota</taxon>
        <taxon>Bacilli</taxon>
        <taxon>Lactobacillales</taxon>
        <taxon>Lactobacillaceae</taxon>
        <taxon>Ligilactobacillus</taxon>
    </lineage>
</organism>
<dbReference type="InterPro" id="IPR032710">
    <property type="entry name" value="NTF2-like_dom_sf"/>
</dbReference>
<evidence type="ECO:0000259" key="1">
    <source>
        <dbReference type="Pfam" id="PF14534"/>
    </source>
</evidence>
<dbReference type="InterPro" id="IPR027843">
    <property type="entry name" value="DUF4440"/>
</dbReference>
<accession>A0ABY1AA73</accession>